<evidence type="ECO:0000256" key="1">
    <source>
        <dbReference type="ARBA" id="ARBA00004196"/>
    </source>
</evidence>
<dbReference type="EMBL" id="JAUYVI010000008">
    <property type="protein sequence ID" value="MDQ7250862.1"/>
    <property type="molecule type" value="Genomic_DNA"/>
</dbReference>
<feature type="chain" id="PRO_5046273860" evidence="3">
    <location>
        <begin position="21"/>
        <end position="426"/>
    </location>
</feature>
<evidence type="ECO:0000313" key="6">
    <source>
        <dbReference type="Proteomes" id="UP001230156"/>
    </source>
</evidence>
<protein>
    <submittedName>
        <fullName evidence="5">Imelysin family protein</fullName>
    </submittedName>
</protein>
<keyword evidence="2 3" id="KW-0732">Signal</keyword>
<dbReference type="InterPro" id="IPR018976">
    <property type="entry name" value="Imelysin-like"/>
</dbReference>
<accession>A0ABU0YT27</accession>
<dbReference type="RefSeq" id="WP_379960664.1">
    <property type="nucleotide sequence ID" value="NZ_JAUYVI010000008.1"/>
</dbReference>
<evidence type="ECO:0000256" key="3">
    <source>
        <dbReference type="SAM" id="SignalP"/>
    </source>
</evidence>
<dbReference type="Gene3D" id="1.20.1420.20">
    <property type="entry name" value="M75 peptidase, HXXE motif"/>
    <property type="match status" value="1"/>
</dbReference>
<sequence length="426" mass="45485">MHRPLALAFSALLLAGSSLAATSSAWAAGPDPKAILTAYADIGQAMYQDSVTEAEKLKTAVDAFLADPNDATLKAAREAWKASRVPYMQTEVFRFGNPEIDDLEGTVNAWPLDEGLIDYVDSSYGTTSDSNPYYTLNVIANPSLKMGGKTIDATKITPELITSLQSAGDNEANVAIGYHAIEFLLWGQDLNGTGPGAGNRPATDYDTKNCTHGNCDRRADYLRSASALLIADLQKMEAVFAADGAGRKRLLADPQAGLVAMFTGLGSLSYGELAGERTKLGLMLHDPEEEHDCFSDNTHNSHYYDQLGMWDIYNGSYKRIDGSEVKGPSLRALMKATDIKVAQRVVDAMQATNAAMTTLKQTADSGKEAYDQMIGPDNPEGNKIVQNVVDTLVGQAHAFEAAVGSLGLKISVEGSDSLDNPSAVGQ</sequence>
<comment type="caution">
    <text evidence="5">The sequence shown here is derived from an EMBL/GenBank/DDBJ whole genome shotgun (WGS) entry which is preliminary data.</text>
</comment>
<evidence type="ECO:0000259" key="4">
    <source>
        <dbReference type="Pfam" id="PF09375"/>
    </source>
</evidence>
<dbReference type="CDD" id="cd14657">
    <property type="entry name" value="Imelysin_IrpA-like"/>
    <property type="match status" value="1"/>
</dbReference>
<organism evidence="5 6">
    <name type="scientific">Dongia sedimenti</name>
    <dbReference type="NCBI Taxonomy" id="3064282"/>
    <lineage>
        <taxon>Bacteria</taxon>
        <taxon>Pseudomonadati</taxon>
        <taxon>Pseudomonadota</taxon>
        <taxon>Alphaproteobacteria</taxon>
        <taxon>Rhodospirillales</taxon>
        <taxon>Dongiaceae</taxon>
        <taxon>Dongia</taxon>
    </lineage>
</organism>
<proteinExistence type="predicted"/>
<dbReference type="Proteomes" id="UP001230156">
    <property type="component" value="Unassembled WGS sequence"/>
</dbReference>
<gene>
    <name evidence="5" type="ORF">Q8A70_24445</name>
</gene>
<dbReference type="InterPro" id="IPR038352">
    <property type="entry name" value="Imelysin_sf"/>
</dbReference>
<feature type="signal peptide" evidence="3">
    <location>
        <begin position="1"/>
        <end position="20"/>
    </location>
</feature>
<dbReference type="Pfam" id="PF09375">
    <property type="entry name" value="Peptidase_M75"/>
    <property type="match status" value="1"/>
</dbReference>
<evidence type="ECO:0000256" key="2">
    <source>
        <dbReference type="ARBA" id="ARBA00022729"/>
    </source>
</evidence>
<reference evidence="6" key="1">
    <citation type="submission" date="2023-08" db="EMBL/GenBank/DDBJ databases">
        <title>Rhodospirillaceae gen. nov., a novel taxon isolated from the Yangtze River Yuezi River estuary sludge.</title>
        <authorList>
            <person name="Ruan L."/>
        </authorList>
    </citation>
    <scope>NUCLEOTIDE SEQUENCE [LARGE SCALE GENOMIC DNA]</scope>
    <source>
        <strain evidence="6">R-7</strain>
    </source>
</reference>
<evidence type="ECO:0000313" key="5">
    <source>
        <dbReference type="EMBL" id="MDQ7250862.1"/>
    </source>
</evidence>
<feature type="domain" description="Imelysin-like" evidence="4">
    <location>
        <begin position="44"/>
        <end position="397"/>
    </location>
</feature>
<comment type="subcellular location">
    <subcellularLocation>
        <location evidence="1">Cell envelope</location>
    </subcellularLocation>
</comment>
<keyword evidence="6" id="KW-1185">Reference proteome</keyword>
<name>A0ABU0YT27_9PROT</name>